<keyword evidence="5" id="KW-0720">Serine protease</keyword>
<evidence type="ECO:0000256" key="2">
    <source>
        <dbReference type="ARBA" id="ARBA00022490"/>
    </source>
</evidence>
<gene>
    <name evidence="7" type="primary">pi323</name>
    <name evidence="7" type="ORF">KIMC2_14460</name>
</gene>
<keyword evidence="4" id="KW-0378">Hydrolase</keyword>
<dbReference type="InterPro" id="IPR023562">
    <property type="entry name" value="ClpP/TepA"/>
</dbReference>
<protein>
    <recommendedName>
        <fullName evidence="6">ATP-dependent Clp protease proteolytic subunit</fullName>
    </recommendedName>
</protein>
<keyword evidence="3 7" id="KW-0645">Protease</keyword>
<accession>A0AAU9DMK5</accession>
<dbReference type="CDD" id="cd07016">
    <property type="entry name" value="S14_ClpP_1"/>
    <property type="match status" value="1"/>
</dbReference>
<dbReference type="NCBIfam" id="NF045542">
    <property type="entry name" value="Clp_rel_HeadMat"/>
    <property type="match status" value="1"/>
</dbReference>
<dbReference type="PRINTS" id="PR00127">
    <property type="entry name" value="CLPPROTEASEP"/>
</dbReference>
<evidence type="ECO:0000256" key="6">
    <source>
        <dbReference type="RuleBase" id="RU003567"/>
    </source>
</evidence>
<keyword evidence="2" id="KW-0963">Cytoplasm</keyword>
<evidence type="ECO:0000313" key="8">
    <source>
        <dbReference type="Proteomes" id="UP001321804"/>
    </source>
</evidence>
<dbReference type="Gene3D" id="3.90.226.10">
    <property type="entry name" value="2-enoyl-CoA Hydratase, Chain A, domain 1"/>
    <property type="match status" value="1"/>
</dbReference>
<dbReference type="RefSeq" id="WP_317695461.1">
    <property type="nucleotide sequence ID" value="NZ_AP026801.1"/>
</dbReference>
<keyword evidence="8" id="KW-1185">Reference proteome</keyword>
<dbReference type="GO" id="GO:0006515">
    <property type="term" value="P:protein quality control for misfolded or incompletely synthesized proteins"/>
    <property type="evidence" value="ECO:0007669"/>
    <property type="project" value="TreeGrafter"/>
</dbReference>
<evidence type="ECO:0000313" key="7">
    <source>
        <dbReference type="EMBL" id="BDR56884.1"/>
    </source>
</evidence>
<dbReference type="SUPFAM" id="SSF52096">
    <property type="entry name" value="ClpP/crotonase"/>
    <property type="match status" value="1"/>
</dbReference>
<comment type="similarity">
    <text evidence="1 6">Belongs to the peptidase S14 family.</text>
</comment>
<dbReference type="GO" id="GO:0004252">
    <property type="term" value="F:serine-type endopeptidase activity"/>
    <property type="evidence" value="ECO:0007669"/>
    <property type="project" value="InterPro"/>
</dbReference>
<dbReference type="GO" id="GO:0009368">
    <property type="term" value="C:endopeptidase Clp complex"/>
    <property type="evidence" value="ECO:0007669"/>
    <property type="project" value="TreeGrafter"/>
</dbReference>
<dbReference type="KEGG" id="xak:KIMC2_14460"/>
<evidence type="ECO:0000256" key="5">
    <source>
        <dbReference type="ARBA" id="ARBA00022825"/>
    </source>
</evidence>
<dbReference type="InterPro" id="IPR001907">
    <property type="entry name" value="ClpP"/>
</dbReference>
<name>A0AAU9DMK5_9LACO</name>
<dbReference type="GO" id="GO:0051117">
    <property type="term" value="F:ATPase binding"/>
    <property type="evidence" value="ECO:0007669"/>
    <property type="project" value="TreeGrafter"/>
</dbReference>
<proteinExistence type="inferred from homology"/>
<dbReference type="PANTHER" id="PTHR10381">
    <property type="entry name" value="ATP-DEPENDENT CLP PROTEASE PROTEOLYTIC SUBUNIT"/>
    <property type="match status" value="1"/>
</dbReference>
<dbReference type="InterPro" id="IPR029045">
    <property type="entry name" value="ClpP/crotonase-like_dom_sf"/>
</dbReference>
<dbReference type="AlphaFoldDB" id="A0AAU9DMK5"/>
<sequence length="245" mass="26832">MTEINIKGDVVDSNSSSFYEFFGMSYISPNVVEDTLANATDDITLNVASNGGDVFAASEIYTLLKNYSGGKITAKIQGLAASAASVIAMAADNVEISPTAQIMIHKASVYGVDYGNADDFQHQAEVLDGIDQSIVNAYVSKTGMDEGKILNMMTKETWLTAQQAVDYGFADSIMFVDDKQPVFTNSTERLVNPVVINRFKTLMAQAQKYQELIQNEEPEKPQDKKECRLFDEKLAILLHKNGGAE</sequence>
<evidence type="ECO:0000256" key="4">
    <source>
        <dbReference type="ARBA" id="ARBA00022801"/>
    </source>
</evidence>
<dbReference type="Pfam" id="PF00574">
    <property type="entry name" value="CLP_protease"/>
    <property type="match status" value="1"/>
</dbReference>
<dbReference type="PANTHER" id="PTHR10381:SF70">
    <property type="entry name" value="ATP-DEPENDENT CLP PROTEASE PROTEOLYTIC SUBUNIT"/>
    <property type="match status" value="1"/>
</dbReference>
<evidence type="ECO:0000256" key="1">
    <source>
        <dbReference type="ARBA" id="ARBA00007039"/>
    </source>
</evidence>
<organism evidence="7 8">
    <name type="scientific">Xylocopilactobacillus apis</name>
    <dbReference type="NCBI Taxonomy" id="2932183"/>
    <lineage>
        <taxon>Bacteria</taxon>
        <taxon>Bacillati</taxon>
        <taxon>Bacillota</taxon>
        <taxon>Bacilli</taxon>
        <taxon>Lactobacillales</taxon>
        <taxon>Lactobacillaceae</taxon>
        <taxon>Xylocopilactobacillus</taxon>
    </lineage>
</organism>
<reference evidence="7 8" key="1">
    <citation type="journal article" date="2023" name="Microbiol. Spectr.">
        <title>Symbiosis of Carpenter Bees with Uncharacterized Lactic Acid Bacteria Showing NAD Auxotrophy.</title>
        <authorList>
            <person name="Kawasaki S."/>
            <person name="Ozawa K."/>
            <person name="Mori T."/>
            <person name="Yamamoto A."/>
            <person name="Ito M."/>
            <person name="Ohkuma M."/>
            <person name="Sakamoto M."/>
            <person name="Matsutani M."/>
        </authorList>
    </citation>
    <scope>NUCLEOTIDE SEQUENCE [LARGE SCALE GENOMIC DNA]</scope>
    <source>
        <strain evidence="7 8">KimC2</strain>
    </source>
</reference>
<dbReference type="Proteomes" id="UP001321804">
    <property type="component" value="Chromosome"/>
</dbReference>
<evidence type="ECO:0000256" key="3">
    <source>
        <dbReference type="ARBA" id="ARBA00022670"/>
    </source>
</evidence>
<dbReference type="EMBL" id="AP026801">
    <property type="protein sequence ID" value="BDR56884.1"/>
    <property type="molecule type" value="Genomic_DNA"/>
</dbReference>
<dbReference type="GO" id="GO:0004176">
    <property type="term" value="F:ATP-dependent peptidase activity"/>
    <property type="evidence" value="ECO:0007669"/>
    <property type="project" value="InterPro"/>
</dbReference>